<dbReference type="EMBL" id="VSTH01000095">
    <property type="protein sequence ID" value="TYO63634.1"/>
    <property type="molecule type" value="Genomic_DNA"/>
</dbReference>
<dbReference type="InterPro" id="IPR013435">
    <property type="entry name" value="Mobile_mystery_prot_A"/>
</dbReference>
<dbReference type="Gene3D" id="1.10.260.40">
    <property type="entry name" value="lambda repressor-like DNA-binding domains"/>
    <property type="match status" value="1"/>
</dbReference>
<dbReference type="PROSITE" id="PS50943">
    <property type="entry name" value="HTH_CROC1"/>
    <property type="match status" value="1"/>
</dbReference>
<dbReference type="AlphaFoldDB" id="A0A5S4YJ42"/>
<dbReference type="CDD" id="cd00093">
    <property type="entry name" value="HTH_XRE"/>
    <property type="match status" value="1"/>
</dbReference>
<dbReference type="GO" id="GO:0003677">
    <property type="term" value="F:DNA binding"/>
    <property type="evidence" value="ECO:0007669"/>
    <property type="project" value="InterPro"/>
</dbReference>
<dbReference type="InterPro" id="IPR001387">
    <property type="entry name" value="Cro/C1-type_HTH"/>
</dbReference>
<dbReference type="SMART" id="SM00530">
    <property type="entry name" value="HTH_XRE"/>
    <property type="match status" value="1"/>
</dbReference>
<accession>A0A5S4YJ42</accession>
<gene>
    <name evidence="2" type="ORF">FXV83_26390</name>
</gene>
<name>A0A5S4YJ42_9BRAD</name>
<comment type="caution">
    <text evidence="2">The sequence shown here is derived from an EMBL/GenBank/DDBJ whole genome shotgun (WGS) entry which is preliminary data.</text>
</comment>
<proteinExistence type="predicted"/>
<protein>
    <submittedName>
        <fullName evidence="2">Mobile mystery protein A</fullName>
    </submittedName>
</protein>
<dbReference type="Proteomes" id="UP000324797">
    <property type="component" value="Unassembled WGS sequence"/>
</dbReference>
<reference evidence="2 3" key="1">
    <citation type="submission" date="2019-08" db="EMBL/GenBank/DDBJ databases">
        <title>Bradyrhizobium hipponensis sp. nov., a rhizobium isolated from a Lupinus angustifolius root nodule in Tunisia.</title>
        <authorList>
            <person name="Off K."/>
            <person name="Rejili M."/>
            <person name="Mars M."/>
            <person name="Brachmann A."/>
            <person name="Marin M."/>
        </authorList>
    </citation>
    <scope>NUCLEOTIDE SEQUENCE [LARGE SCALE GENOMIC DNA]</scope>
    <source>
        <strain evidence="3">aSej3</strain>
    </source>
</reference>
<dbReference type="RefSeq" id="WP_148742513.1">
    <property type="nucleotide sequence ID" value="NZ_VSTH01000095.1"/>
</dbReference>
<dbReference type="InterPro" id="IPR010982">
    <property type="entry name" value="Lambda_DNA-bd_dom_sf"/>
</dbReference>
<dbReference type="NCBIfam" id="TIGR02612">
    <property type="entry name" value="mob_myst_A"/>
    <property type="match status" value="1"/>
</dbReference>
<sequence length="155" mass="16661">MSVKTIVQQQYRNIVDSAAANVAGLKAPPEGWLRTVRSALGMSGDDVAKKMGVTRGRVTKAEHAELTGGITLKSMQATAEAMGCRFVYAIVPASGHVEDIIAAQARKKATAIVGTASQHMALEDQKLPDDKIAGEVERLTREIAQEMPPNFWSDQ</sequence>
<organism evidence="2 3">
    <name type="scientific">Bradyrhizobium hipponense</name>
    <dbReference type="NCBI Taxonomy" id="2605638"/>
    <lineage>
        <taxon>Bacteria</taxon>
        <taxon>Pseudomonadati</taxon>
        <taxon>Pseudomonadota</taxon>
        <taxon>Alphaproteobacteria</taxon>
        <taxon>Hyphomicrobiales</taxon>
        <taxon>Nitrobacteraceae</taxon>
        <taxon>Bradyrhizobium</taxon>
    </lineage>
</organism>
<keyword evidence="3" id="KW-1185">Reference proteome</keyword>
<dbReference type="SUPFAM" id="SSF47413">
    <property type="entry name" value="lambda repressor-like DNA-binding domains"/>
    <property type="match status" value="1"/>
</dbReference>
<evidence type="ECO:0000259" key="1">
    <source>
        <dbReference type="PROSITE" id="PS50943"/>
    </source>
</evidence>
<evidence type="ECO:0000313" key="2">
    <source>
        <dbReference type="EMBL" id="TYO63634.1"/>
    </source>
</evidence>
<feature type="domain" description="HTH cro/C1-type" evidence="1">
    <location>
        <begin position="33"/>
        <end position="89"/>
    </location>
</feature>
<evidence type="ECO:0000313" key="3">
    <source>
        <dbReference type="Proteomes" id="UP000324797"/>
    </source>
</evidence>